<accession>A0ABM6PJ29</accession>
<name>A0ABM6PJ29_9RHOB</name>
<keyword evidence="3" id="KW-1185">Reference proteome</keyword>
<gene>
    <name evidence="2" type="ORF">PhaeoP36_03728</name>
</gene>
<evidence type="ECO:0000259" key="1">
    <source>
        <dbReference type="Pfam" id="PF13737"/>
    </source>
</evidence>
<dbReference type="InterPro" id="IPR025668">
    <property type="entry name" value="Tnp_DDE_dom"/>
</dbReference>
<reference evidence="2 3" key="3">
    <citation type="journal article" date="2017" name="Int. J. Syst. Evol. Microbiol.">
        <title>Adaptation of Surface-Associated Bacteria to the Open Ocean: A Genomically Distinct Subpopulation of Phaeobacter gallaeciensis Colonizes Pacific Mesozooplankton.</title>
        <authorList>
            <person name="Freese H.M."/>
            <person name="Methner A."/>
            <person name="Overmann J."/>
        </authorList>
    </citation>
    <scope>NUCLEOTIDE SEQUENCE [LARGE SCALE GENOMIC DNA]</scope>
    <source>
        <strain evidence="2 3">P36</strain>
    </source>
</reference>
<dbReference type="Pfam" id="PF13737">
    <property type="entry name" value="DDE_Tnp_1_5"/>
    <property type="match status" value="1"/>
</dbReference>
<protein>
    <submittedName>
        <fullName evidence="2">Transposase</fullName>
    </submittedName>
</protein>
<geneLocation type="plasmid" evidence="2 3">
    <name>pP36_b</name>
</geneLocation>
<evidence type="ECO:0000313" key="3">
    <source>
        <dbReference type="Proteomes" id="UP000218891"/>
    </source>
</evidence>
<feature type="domain" description="Transposase DDE" evidence="1">
    <location>
        <begin position="2"/>
        <end position="62"/>
    </location>
</feature>
<dbReference type="Proteomes" id="UP000218891">
    <property type="component" value="Plasmid pP36_b"/>
</dbReference>
<reference evidence="2 3" key="1">
    <citation type="journal article" date="2017" name="Front. Microbiol.">
        <title>Phaeobacter piscinae sp. nov., a species of the Roseobacter group and potential aquaculture probiont.</title>
        <authorList>
            <person name="Sonnenschein E.C."/>
            <person name="Phippen C.B.W."/>
            <person name="Nielsen K.F."/>
            <person name="Mateiu R.V."/>
            <person name="Melchiorsen J."/>
            <person name="Gram L."/>
            <person name="Overmann J."/>
            <person name="Freese H.M."/>
        </authorList>
    </citation>
    <scope>NUCLEOTIDE SEQUENCE [LARGE SCALE GENOMIC DNA]</scope>
    <source>
        <strain evidence="2 3">P36</strain>
    </source>
</reference>
<dbReference type="EMBL" id="CP010645">
    <property type="protein sequence ID" value="ATG37805.1"/>
    <property type="molecule type" value="Genomic_DNA"/>
</dbReference>
<keyword evidence="2" id="KW-0614">Plasmid</keyword>
<reference evidence="2 3" key="4">
    <citation type="journal article" date="2018" name="Environ. Microbiol. Rep.">
        <title>Phylogenetic distribution of roseobacticides in the Roseobacter group and their effect on microalgae.</title>
        <authorList>
            <person name="Sonnenschein E.C."/>
            <person name="Phippen C.B."/>
            <person name="Bentzon-Tilia M."/>
            <person name="Rasmussen S.A."/>
            <person name="Nielsen K.F."/>
            <person name="Gram L."/>
        </authorList>
    </citation>
    <scope>NUCLEOTIDE SEQUENCE [LARGE SCALE GENOMIC DNA]</scope>
    <source>
        <strain evidence="2 3">P36</strain>
    </source>
</reference>
<evidence type="ECO:0000313" key="2">
    <source>
        <dbReference type="EMBL" id="ATG37805.1"/>
    </source>
</evidence>
<reference evidence="2 3" key="2">
    <citation type="journal article" date="2017" name="Genome Biol. Evol.">
        <title>Trajectories and Drivers of Genome Evolution in Surface-Associated Marine Phaeobacter.</title>
        <authorList>
            <person name="Freese H.M."/>
            <person name="Sikorski J."/>
            <person name="Bunk B."/>
            <person name="Scheuner C."/>
            <person name="Meier-Kolthoff J.P."/>
            <person name="Sproer C."/>
            <person name="Gram L."/>
            <person name="Overmann J."/>
        </authorList>
    </citation>
    <scope>NUCLEOTIDE SEQUENCE [LARGE SCALE GENOMIC DNA]</scope>
    <source>
        <strain evidence="2 3">P36</strain>
    </source>
</reference>
<proteinExistence type="predicted"/>
<organism evidence="2 3">
    <name type="scientific">Phaeobacter piscinae</name>
    <dbReference type="NCBI Taxonomy" id="1580596"/>
    <lineage>
        <taxon>Bacteria</taxon>
        <taxon>Pseudomonadati</taxon>
        <taxon>Pseudomonadota</taxon>
        <taxon>Alphaproteobacteria</taxon>
        <taxon>Rhodobacterales</taxon>
        <taxon>Roseobacteraceae</taxon>
        <taxon>Phaeobacter</taxon>
    </lineage>
</organism>
<sequence>MSWDAVPIGRRGRQQTFRDAAIQTCLTMRVLFGMVFRQMIGFFESLLRLVGLDWKVPGFRTLRSPSEGPGCNPQNFGGIFTSDSGTAQLARALIASGHWSEALGLDHWSLRI</sequence>